<keyword evidence="1" id="KW-0732">Signal</keyword>
<feature type="signal peptide" evidence="1">
    <location>
        <begin position="1"/>
        <end position="27"/>
    </location>
</feature>
<dbReference type="OrthoDB" id="3480396at2"/>
<gene>
    <name evidence="2" type="ordered locus">Tcur_3927</name>
</gene>
<proteinExistence type="predicted"/>
<reference evidence="2 3" key="1">
    <citation type="journal article" date="2011" name="Stand. Genomic Sci.">
        <title>Complete genome sequence of Thermomonospora curvata type strain (B9).</title>
        <authorList>
            <person name="Chertkov O."/>
            <person name="Sikorski J."/>
            <person name="Nolan M."/>
            <person name="Lapidus A."/>
            <person name="Lucas S."/>
            <person name="Del Rio T.G."/>
            <person name="Tice H."/>
            <person name="Cheng J.F."/>
            <person name="Goodwin L."/>
            <person name="Pitluck S."/>
            <person name="Liolios K."/>
            <person name="Ivanova N."/>
            <person name="Mavromatis K."/>
            <person name="Mikhailova N."/>
            <person name="Ovchinnikova G."/>
            <person name="Pati A."/>
            <person name="Chen A."/>
            <person name="Palaniappan K."/>
            <person name="Djao O.D."/>
            <person name="Land M."/>
            <person name="Hauser L."/>
            <person name="Chang Y.J."/>
            <person name="Jeffries C.D."/>
            <person name="Brettin T."/>
            <person name="Han C."/>
            <person name="Detter J.C."/>
            <person name="Rohde M."/>
            <person name="Goker M."/>
            <person name="Woyke T."/>
            <person name="Bristow J."/>
            <person name="Eisen J.A."/>
            <person name="Markowitz V."/>
            <person name="Hugenholtz P."/>
            <person name="Klenk H.P."/>
            <person name="Kyrpides N.C."/>
        </authorList>
    </citation>
    <scope>NUCLEOTIDE SEQUENCE [LARGE SCALE GENOMIC DNA]</scope>
    <source>
        <strain evidence="3">ATCC 19995 / DSM 43183 / JCM 3096 / KCTC 9072 / NBRC 15933 / NCIMB 10081 / Henssen B9</strain>
    </source>
</reference>
<dbReference type="EMBL" id="CP001738">
    <property type="protein sequence ID" value="ACY99456.1"/>
    <property type="molecule type" value="Genomic_DNA"/>
</dbReference>
<dbReference type="AlphaFoldDB" id="D1AE30"/>
<sequence length="166" mass="18431">MRRIVAVAATSGALVAGIGAFATPAQASPADTTVAVSGASSEAASIETAAKKKKKKKWKPINAFANVSASGTYVRNKKKVTIRGVLTDGKRDGWSACVRFRATKGKKRQYWRGVLRYSTGRYVDTKASARFTWTTKYTGHLWVQECRRNVKTGKYQYANKKWRKLY</sequence>
<feature type="chain" id="PRO_5003020706" evidence="1">
    <location>
        <begin position="28"/>
        <end position="166"/>
    </location>
</feature>
<keyword evidence="3" id="KW-1185">Reference proteome</keyword>
<dbReference type="HOGENOM" id="CLU_1601904_0_0_11"/>
<evidence type="ECO:0000256" key="1">
    <source>
        <dbReference type="SAM" id="SignalP"/>
    </source>
</evidence>
<organism evidence="2 3">
    <name type="scientific">Thermomonospora curvata (strain ATCC 19995 / DSM 43183 / JCM 3096 / KCTC 9072 / NBRC 15933 / NCIMB 10081 / Henssen B9)</name>
    <dbReference type="NCBI Taxonomy" id="471852"/>
    <lineage>
        <taxon>Bacteria</taxon>
        <taxon>Bacillati</taxon>
        <taxon>Actinomycetota</taxon>
        <taxon>Actinomycetes</taxon>
        <taxon>Streptosporangiales</taxon>
        <taxon>Thermomonosporaceae</taxon>
        <taxon>Thermomonospora</taxon>
    </lineage>
</organism>
<evidence type="ECO:0000313" key="2">
    <source>
        <dbReference type="EMBL" id="ACY99456.1"/>
    </source>
</evidence>
<dbReference type="RefSeq" id="WP_012854240.1">
    <property type="nucleotide sequence ID" value="NC_013510.1"/>
</dbReference>
<accession>D1AE30</accession>
<dbReference type="KEGG" id="tcu:Tcur_3927"/>
<protein>
    <submittedName>
        <fullName evidence="2">Uncharacterized protein</fullName>
    </submittedName>
</protein>
<dbReference type="Proteomes" id="UP000001918">
    <property type="component" value="Chromosome"/>
</dbReference>
<name>D1AE30_THECD</name>
<evidence type="ECO:0000313" key="3">
    <source>
        <dbReference type="Proteomes" id="UP000001918"/>
    </source>
</evidence>